<evidence type="ECO:0000313" key="10">
    <source>
        <dbReference type="Proteomes" id="UP000019753"/>
    </source>
</evidence>
<dbReference type="Gene3D" id="3.10.50.40">
    <property type="match status" value="1"/>
</dbReference>
<evidence type="ECO:0000256" key="4">
    <source>
        <dbReference type="ARBA" id="ARBA00023110"/>
    </source>
</evidence>
<dbReference type="GO" id="GO:0003755">
    <property type="term" value="F:peptidyl-prolyl cis-trans isomerase activity"/>
    <property type="evidence" value="ECO:0007669"/>
    <property type="project" value="UniProtKB-KW"/>
</dbReference>
<name>A0A021VZY2_9CELL</name>
<dbReference type="InterPro" id="IPR046357">
    <property type="entry name" value="PPIase_dom_sf"/>
</dbReference>
<keyword evidence="5 6" id="KW-0413">Isomerase</keyword>
<keyword evidence="10" id="KW-1185">Reference proteome</keyword>
<proteinExistence type="inferred from homology"/>
<dbReference type="PANTHER" id="PTHR43811:SF19">
    <property type="entry name" value="39 KDA FK506-BINDING NUCLEAR PROTEIN"/>
    <property type="match status" value="1"/>
</dbReference>
<evidence type="ECO:0000259" key="8">
    <source>
        <dbReference type="PROSITE" id="PS50059"/>
    </source>
</evidence>
<evidence type="ECO:0000256" key="3">
    <source>
        <dbReference type="ARBA" id="ARBA00013194"/>
    </source>
</evidence>
<feature type="compositionally biased region" description="Basic and acidic residues" evidence="7">
    <location>
        <begin position="35"/>
        <end position="45"/>
    </location>
</feature>
<comment type="caution">
    <text evidence="9">The sequence shown here is derived from an EMBL/GenBank/DDBJ whole genome shotgun (WGS) entry which is preliminary data.</text>
</comment>
<comment type="similarity">
    <text evidence="2">Belongs to the FKBP-type PPIase family.</text>
</comment>
<evidence type="ECO:0000313" key="9">
    <source>
        <dbReference type="EMBL" id="EYR64632.1"/>
    </source>
</evidence>
<dbReference type="PROSITE" id="PS50059">
    <property type="entry name" value="FKBP_PPIASE"/>
    <property type="match status" value="1"/>
</dbReference>
<comment type="catalytic activity">
    <reaction evidence="1 6">
        <text>[protein]-peptidylproline (omega=180) = [protein]-peptidylproline (omega=0)</text>
        <dbReference type="Rhea" id="RHEA:16237"/>
        <dbReference type="Rhea" id="RHEA-COMP:10747"/>
        <dbReference type="Rhea" id="RHEA-COMP:10748"/>
        <dbReference type="ChEBI" id="CHEBI:83833"/>
        <dbReference type="ChEBI" id="CHEBI:83834"/>
        <dbReference type="EC" id="5.2.1.8"/>
    </reaction>
</comment>
<protein>
    <recommendedName>
        <fullName evidence="3 6">peptidylprolyl isomerase</fullName>
        <ecNumber evidence="3 6">5.2.1.8</ecNumber>
    </recommendedName>
</protein>
<evidence type="ECO:0000256" key="5">
    <source>
        <dbReference type="ARBA" id="ARBA00023235"/>
    </source>
</evidence>
<evidence type="ECO:0000256" key="2">
    <source>
        <dbReference type="ARBA" id="ARBA00006577"/>
    </source>
</evidence>
<sequence>MTVRAGSAVGAAGPSPEPPGPAAVQPDPVQFQTVPDRRDHPQEARVRRRTAATALVLAVVGLAACTAEPEVTGVVTVQGEAGSPPDLVYEEPLVVTEASVEVLAEGDGPELVDGEPVLVDYYAEDGSDGTVVGETYSSEPKPYLLSAEALGVAIHDALRGRTVGSRILHLVPPEGDRGGPTVAVYDILPTRAWGEPVEVRDGLPAVTLADDGEPEVTVPETAPPEDLVVQPLLRGSGPQVQPGQVIIVQYKGVAWSDGTVFDSSWESGELPTPFPIGVDSVLPGWDLGLVEQTVGSQVLLVVPPSLGFGAGDTELADETLVFVVDILAARGGPTEVES</sequence>
<dbReference type="EMBL" id="AXCW01000023">
    <property type="protein sequence ID" value="EYR64632.1"/>
    <property type="molecule type" value="Genomic_DNA"/>
</dbReference>
<reference evidence="9 10" key="1">
    <citation type="submission" date="2014-01" db="EMBL/GenBank/DDBJ databases">
        <title>Actinotalea ferrariae CF5-4.</title>
        <authorList>
            <person name="Chen F."/>
            <person name="Li Y."/>
            <person name="Wang G."/>
        </authorList>
    </citation>
    <scope>NUCLEOTIDE SEQUENCE [LARGE SCALE GENOMIC DNA]</scope>
    <source>
        <strain evidence="9 10">CF5-4</strain>
    </source>
</reference>
<feature type="domain" description="PPIase FKBP-type" evidence="8">
    <location>
        <begin position="243"/>
        <end position="330"/>
    </location>
</feature>
<feature type="compositionally biased region" description="Low complexity" evidence="7">
    <location>
        <begin position="1"/>
        <end position="14"/>
    </location>
</feature>
<dbReference type="Pfam" id="PF00254">
    <property type="entry name" value="FKBP_C"/>
    <property type="match status" value="1"/>
</dbReference>
<feature type="region of interest" description="Disordered" evidence="7">
    <location>
        <begin position="1"/>
        <end position="47"/>
    </location>
</feature>
<dbReference type="PANTHER" id="PTHR43811">
    <property type="entry name" value="FKBP-TYPE PEPTIDYL-PROLYL CIS-TRANS ISOMERASE FKPA"/>
    <property type="match status" value="1"/>
</dbReference>
<gene>
    <name evidence="9" type="ORF">N866_07665</name>
</gene>
<dbReference type="EC" id="5.2.1.8" evidence="3 6"/>
<keyword evidence="4 6" id="KW-0697">Rotamase</keyword>
<dbReference type="InterPro" id="IPR001179">
    <property type="entry name" value="PPIase_FKBP_dom"/>
</dbReference>
<accession>A0A021VZY2</accession>
<evidence type="ECO:0000256" key="1">
    <source>
        <dbReference type="ARBA" id="ARBA00000971"/>
    </source>
</evidence>
<dbReference type="SUPFAM" id="SSF54534">
    <property type="entry name" value="FKBP-like"/>
    <property type="match status" value="2"/>
</dbReference>
<dbReference type="Proteomes" id="UP000019753">
    <property type="component" value="Unassembled WGS sequence"/>
</dbReference>
<dbReference type="AlphaFoldDB" id="A0A021VZY2"/>
<organism evidence="9 10">
    <name type="scientific">Actinotalea ferrariae CF5-4</name>
    <dbReference type="NCBI Taxonomy" id="948458"/>
    <lineage>
        <taxon>Bacteria</taxon>
        <taxon>Bacillati</taxon>
        <taxon>Actinomycetota</taxon>
        <taxon>Actinomycetes</taxon>
        <taxon>Micrococcales</taxon>
        <taxon>Cellulomonadaceae</taxon>
        <taxon>Actinotalea</taxon>
    </lineage>
</organism>
<evidence type="ECO:0000256" key="6">
    <source>
        <dbReference type="PROSITE-ProRule" id="PRU00277"/>
    </source>
</evidence>
<evidence type="ECO:0000256" key="7">
    <source>
        <dbReference type="SAM" id="MobiDB-lite"/>
    </source>
</evidence>